<evidence type="ECO:0000256" key="3">
    <source>
        <dbReference type="ARBA" id="ARBA00022723"/>
    </source>
</evidence>
<accession>A0AAU9JAZ5</accession>
<dbReference type="InterPro" id="IPR004183">
    <property type="entry name" value="Xdiol_dOase_suB"/>
</dbReference>
<dbReference type="Proteomes" id="UP001162131">
    <property type="component" value="Unassembled WGS sequence"/>
</dbReference>
<protein>
    <recommendedName>
        <fullName evidence="7">Extradiol ring-cleavage dioxygenase class III enzyme subunit B domain-containing protein</fullName>
    </recommendedName>
</protein>
<dbReference type="Pfam" id="PF02900">
    <property type="entry name" value="LigB"/>
    <property type="match status" value="1"/>
</dbReference>
<keyword evidence="6" id="KW-0732">Signal</keyword>
<keyword evidence="4" id="KW-0862">Zinc</keyword>
<organism evidence="8 9">
    <name type="scientific">Blepharisma stoltei</name>
    <dbReference type="NCBI Taxonomy" id="1481888"/>
    <lineage>
        <taxon>Eukaryota</taxon>
        <taxon>Sar</taxon>
        <taxon>Alveolata</taxon>
        <taxon>Ciliophora</taxon>
        <taxon>Postciliodesmatophora</taxon>
        <taxon>Heterotrichea</taxon>
        <taxon>Heterotrichida</taxon>
        <taxon>Blepharismidae</taxon>
        <taxon>Blepharisma</taxon>
    </lineage>
</organism>
<dbReference type="Gene3D" id="3.40.830.10">
    <property type="entry name" value="LigB-like"/>
    <property type="match status" value="1"/>
</dbReference>
<comment type="caution">
    <text evidence="8">The sequence shown here is derived from an EMBL/GenBank/DDBJ whole genome shotgun (WGS) entry which is preliminary data.</text>
</comment>
<evidence type="ECO:0000313" key="9">
    <source>
        <dbReference type="Proteomes" id="UP001162131"/>
    </source>
</evidence>
<dbReference type="InterPro" id="IPR014436">
    <property type="entry name" value="Extradiol_dOase_DODA"/>
</dbReference>
<name>A0AAU9JAZ5_9CILI</name>
<dbReference type="GO" id="GO:0008198">
    <property type="term" value="F:ferrous iron binding"/>
    <property type="evidence" value="ECO:0007669"/>
    <property type="project" value="InterPro"/>
</dbReference>
<comment type="cofactor">
    <cofactor evidence="1">
        <name>Zn(2+)</name>
        <dbReference type="ChEBI" id="CHEBI:29105"/>
    </cofactor>
</comment>
<keyword evidence="9" id="KW-1185">Reference proteome</keyword>
<sequence>MFFCWHIWIAIIALSTMSTAIQRMPAIFFGYGSPMKAIEENIYTQTWKDMVSSIPKPTAVLSISGHWFVTGVRVTGNENPPTIHDFGGFPKAIFDVQYPAPGNPRLAERIKNLLQPLNVTIDSS</sequence>
<feature type="chain" id="PRO_5043583322" description="Extradiol ring-cleavage dioxygenase class III enzyme subunit B domain-containing protein" evidence="6">
    <location>
        <begin position="21"/>
        <end position="124"/>
    </location>
</feature>
<gene>
    <name evidence="8" type="ORF">BSTOLATCC_MIC36235</name>
</gene>
<evidence type="ECO:0000256" key="5">
    <source>
        <dbReference type="ARBA" id="ARBA00023002"/>
    </source>
</evidence>
<evidence type="ECO:0000256" key="2">
    <source>
        <dbReference type="ARBA" id="ARBA00007581"/>
    </source>
</evidence>
<evidence type="ECO:0000256" key="4">
    <source>
        <dbReference type="ARBA" id="ARBA00022833"/>
    </source>
</evidence>
<dbReference type="EMBL" id="CAJZBQ010000036">
    <property type="protein sequence ID" value="CAG9324445.1"/>
    <property type="molecule type" value="Genomic_DNA"/>
</dbReference>
<dbReference type="CDD" id="cd07363">
    <property type="entry name" value="45_DOPA_Dioxygenase"/>
    <property type="match status" value="1"/>
</dbReference>
<evidence type="ECO:0000259" key="7">
    <source>
        <dbReference type="Pfam" id="PF02900"/>
    </source>
</evidence>
<feature type="signal peptide" evidence="6">
    <location>
        <begin position="1"/>
        <end position="20"/>
    </location>
</feature>
<dbReference type="GO" id="GO:0008270">
    <property type="term" value="F:zinc ion binding"/>
    <property type="evidence" value="ECO:0007669"/>
    <property type="project" value="InterPro"/>
</dbReference>
<dbReference type="SUPFAM" id="SSF53213">
    <property type="entry name" value="LigB-like"/>
    <property type="match status" value="1"/>
</dbReference>
<dbReference type="PANTHER" id="PTHR30096:SF0">
    <property type="entry name" value="4,5-DOPA DIOXYGENASE EXTRADIOL-LIKE PROTEIN"/>
    <property type="match status" value="1"/>
</dbReference>
<dbReference type="GO" id="GO:0016702">
    <property type="term" value="F:oxidoreductase activity, acting on single donors with incorporation of molecular oxygen, incorporation of two atoms of oxygen"/>
    <property type="evidence" value="ECO:0007669"/>
    <property type="project" value="UniProtKB-ARBA"/>
</dbReference>
<keyword evidence="3" id="KW-0479">Metal-binding</keyword>
<comment type="similarity">
    <text evidence="2">Belongs to the DODA-type extradiol aromatic ring-opening dioxygenase family.</text>
</comment>
<feature type="domain" description="Extradiol ring-cleavage dioxygenase class III enzyme subunit B" evidence="7">
    <location>
        <begin position="42"/>
        <end position="119"/>
    </location>
</feature>
<dbReference type="AlphaFoldDB" id="A0AAU9JAZ5"/>
<evidence type="ECO:0000313" key="8">
    <source>
        <dbReference type="EMBL" id="CAG9324445.1"/>
    </source>
</evidence>
<evidence type="ECO:0000256" key="6">
    <source>
        <dbReference type="SAM" id="SignalP"/>
    </source>
</evidence>
<reference evidence="8" key="1">
    <citation type="submission" date="2021-09" db="EMBL/GenBank/DDBJ databases">
        <authorList>
            <consortium name="AG Swart"/>
            <person name="Singh M."/>
            <person name="Singh A."/>
            <person name="Seah K."/>
            <person name="Emmerich C."/>
        </authorList>
    </citation>
    <scope>NUCLEOTIDE SEQUENCE</scope>
    <source>
        <strain evidence="8">ATCC30299</strain>
    </source>
</reference>
<evidence type="ECO:0000256" key="1">
    <source>
        <dbReference type="ARBA" id="ARBA00001947"/>
    </source>
</evidence>
<keyword evidence="5" id="KW-0560">Oxidoreductase</keyword>
<proteinExistence type="inferred from homology"/>
<dbReference type="PANTHER" id="PTHR30096">
    <property type="entry name" value="4,5-DOPA DIOXYGENASE EXTRADIOL-LIKE PROTEIN"/>
    <property type="match status" value="1"/>
</dbReference>